<proteinExistence type="predicted"/>
<evidence type="ECO:0000256" key="1">
    <source>
        <dbReference type="SAM" id="Phobius"/>
    </source>
</evidence>
<keyword evidence="1" id="KW-1133">Transmembrane helix</keyword>
<keyword evidence="1" id="KW-0472">Membrane</keyword>
<evidence type="ECO:0000313" key="3">
    <source>
        <dbReference type="Proteomes" id="UP000256530"/>
    </source>
</evidence>
<name>A0A3D9VDG1_BACMY</name>
<reference evidence="2 3" key="1">
    <citation type="submission" date="2018-08" db="EMBL/GenBank/DDBJ databases">
        <title>Freshwater and sediment microbial communities from various areas in North America, analyzing microbe dynamics in response to fracking.</title>
        <authorList>
            <person name="Lamendella R."/>
        </authorList>
    </citation>
    <scope>NUCLEOTIDE SEQUENCE [LARGE SCALE GENOMIC DNA]</scope>
    <source>
        <strain evidence="2 3">DB-1</strain>
    </source>
</reference>
<gene>
    <name evidence="2" type="ORF">DET55_10453</name>
</gene>
<dbReference type="EMBL" id="QTTY01000004">
    <property type="protein sequence ID" value="REF39788.1"/>
    <property type="molecule type" value="Genomic_DNA"/>
</dbReference>
<protein>
    <submittedName>
        <fullName evidence="2">Branched-subunit amino acid transport protein</fullName>
    </submittedName>
</protein>
<dbReference type="Pfam" id="PF05437">
    <property type="entry name" value="AzlD"/>
    <property type="match status" value="1"/>
</dbReference>
<organism evidence="2 3">
    <name type="scientific">Bacillus mycoides</name>
    <dbReference type="NCBI Taxonomy" id="1405"/>
    <lineage>
        <taxon>Bacteria</taxon>
        <taxon>Bacillati</taxon>
        <taxon>Bacillota</taxon>
        <taxon>Bacilli</taxon>
        <taxon>Bacillales</taxon>
        <taxon>Bacillaceae</taxon>
        <taxon>Bacillus</taxon>
        <taxon>Bacillus cereus group</taxon>
    </lineage>
</organism>
<feature type="transmembrane region" description="Helical" evidence="1">
    <location>
        <begin position="85"/>
        <end position="103"/>
    </location>
</feature>
<sequence>MDSSYFILLFGMTIVTYLCRRLFLRIPDHILTKKIREGLAYVPIGIYAALVFPSLFLGKNGFQPNPIYLFSAVLCLLTMKVTNNFFLSFFIGMGMVLLGGLILNQ</sequence>
<dbReference type="Proteomes" id="UP000256530">
    <property type="component" value="Unassembled WGS sequence"/>
</dbReference>
<feature type="transmembrane region" description="Helical" evidence="1">
    <location>
        <begin position="6"/>
        <end position="26"/>
    </location>
</feature>
<dbReference type="InterPro" id="IPR008407">
    <property type="entry name" value="Brnchd-chn_aa_trnsp_AzlD"/>
</dbReference>
<dbReference type="AlphaFoldDB" id="A0A3D9VDG1"/>
<feature type="transmembrane region" description="Helical" evidence="1">
    <location>
        <begin position="38"/>
        <end position="56"/>
    </location>
</feature>
<keyword evidence="1" id="KW-0812">Transmembrane</keyword>
<accession>A0A3D9VDG1</accession>
<comment type="caution">
    <text evidence="2">The sequence shown here is derived from an EMBL/GenBank/DDBJ whole genome shotgun (WGS) entry which is preliminary data.</text>
</comment>
<evidence type="ECO:0000313" key="2">
    <source>
        <dbReference type="EMBL" id="REF39788.1"/>
    </source>
</evidence>
<dbReference type="RefSeq" id="WP_113935835.1">
    <property type="nucleotide sequence ID" value="NZ_QTTY01000004.1"/>
</dbReference>